<reference evidence="2" key="1">
    <citation type="journal article" date="2020" name="Stud. Mycol.">
        <title>101 Dothideomycetes genomes: a test case for predicting lifestyles and emergence of pathogens.</title>
        <authorList>
            <person name="Haridas S."/>
            <person name="Albert R."/>
            <person name="Binder M."/>
            <person name="Bloem J."/>
            <person name="Labutti K."/>
            <person name="Salamov A."/>
            <person name="Andreopoulos B."/>
            <person name="Baker S."/>
            <person name="Barry K."/>
            <person name="Bills G."/>
            <person name="Bluhm B."/>
            <person name="Cannon C."/>
            <person name="Castanera R."/>
            <person name="Culley D."/>
            <person name="Daum C."/>
            <person name="Ezra D."/>
            <person name="Gonzalez J."/>
            <person name="Henrissat B."/>
            <person name="Kuo A."/>
            <person name="Liang C."/>
            <person name="Lipzen A."/>
            <person name="Lutzoni F."/>
            <person name="Magnuson J."/>
            <person name="Mondo S."/>
            <person name="Nolan M."/>
            <person name="Ohm R."/>
            <person name="Pangilinan J."/>
            <person name="Park H.-J."/>
            <person name="Ramirez L."/>
            <person name="Alfaro M."/>
            <person name="Sun H."/>
            <person name="Tritt A."/>
            <person name="Yoshinaga Y."/>
            <person name="Zwiers L.-H."/>
            <person name="Turgeon B."/>
            <person name="Goodwin S."/>
            <person name="Spatafora J."/>
            <person name="Crous P."/>
            <person name="Grigoriev I."/>
        </authorList>
    </citation>
    <scope>NUCLEOTIDE SEQUENCE</scope>
    <source>
        <strain evidence="2">CBS 183.55</strain>
    </source>
</reference>
<feature type="compositionally biased region" description="Basic residues" evidence="1">
    <location>
        <begin position="95"/>
        <end position="104"/>
    </location>
</feature>
<keyword evidence="3" id="KW-1185">Reference proteome</keyword>
<accession>A0A6A5R3Z6</accession>
<sequence>MGDVQPEYIKQEEVLGNLEYDEPEYIKQEEVLGNLEYDEPEDIKQEEVLGDLEPDQPEIPPHFKPNEWIELTEGALSLAHEIQATLAARGQSGTKRGRRTHTKVQFKGPLSESHRAKLQ</sequence>
<evidence type="ECO:0000313" key="2">
    <source>
        <dbReference type="EMBL" id="KAF1922109.1"/>
    </source>
</evidence>
<gene>
    <name evidence="2" type="ORF">M421DRAFT_10839</name>
</gene>
<dbReference type="RefSeq" id="XP_033442363.1">
    <property type="nucleotide sequence ID" value="XM_033587169.1"/>
</dbReference>
<proteinExistence type="predicted"/>
<organism evidence="2 3">
    <name type="scientific">Didymella exigua CBS 183.55</name>
    <dbReference type="NCBI Taxonomy" id="1150837"/>
    <lineage>
        <taxon>Eukaryota</taxon>
        <taxon>Fungi</taxon>
        <taxon>Dikarya</taxon>
        <taxon>Ascomycota</taxon>
        <taxon>Pezizomycotina</taxon>
        <taxon>Dothideomycetes</taxon>
        <taxon>Pleosporomycetidae</taxon>
        <taxon>Pleosporales</taxon>
        <taxon>Pleosporineae</taxon>
        <taxon>Didymellaceae</taxon>
        <taxon>Didymella</taxon>
    </lineage>
</organism>
<feature type="region of interest" description="Disordered" evidence="1">
    <location>
        <begin position="88"/>
        <end position="119"/>
    </location>
</feature>
<dbReference type="Proteomes" id="UP000800082">
    <property type="component" value="Unassembled WGS sequence"/>
</dbReference>
<name>A0A6A5R3Z6_9PLEO</name>
<evidence type="ECO:0000256" key="1">
    <source>
        <dbReference type="SAM" id="MobiDB-lite"/>
    </source>
</evidence>
<protein>
    <submittedName>
        <fullName evidence="2">Uncharacterized protein</fullName>
    </submittedName>
</protein>
<evidence type="ECO:0000313" key="3">
    <source>
        <dbReference type="Proteomes" id="UP000800082"/>
    </source>
</evidence>
<dbReference type="AlphaFoldDB" id="A0A6A5R3Z6"/>
<dbReference type="EMBL" id="ML979126">
    <property type="protein sequence ID" value="KAF1922109.1"/>
    <property type="molecule type" value="Genomic_DNA"/>
</dbReference>
<dbReference type="GeneID" id="54344815"/>